<evidence type="ECO:0000313" key="2">
    <source>
        <dbReference type="EMBL" id="SVC45439.1"/>
    </source>
</evidence>
<name>A0A382M982_9ZZZZ</name>
<gene>
    <name evidence="2" type="ORF">METZ01_LOCUS298293</name>
</gene>
<reference evidence="2" key="1">
    <citation type="submission" date="2018-05" db="EMBL/GenBank/DDBJ databases">
        <authorList>
            <person name="Lanie J.A."/>
            <person name="Ng W.-L."/>
            <person name="Kazmierczak K.M."/>
            <person name="Andrzejewski T.M."/>
            <person name="Davidsen T.M."/>
            <person name="Wayne K.J."/>
            <person name="Tettelin H."/>
            <person name="Glass J.I."/>
            <person name="Rusch D."/>
            <person name="Podicherti R."/>
            <person name="Tsui H.-C.T."/>
            <person name="Winkler M.E."/>
        </authorList>
    </citation>
    <scope>NUCLEOTIDE SEQUENCE</scope>
</reference>
<dbReference type="AlphaFoldDB" id="A0A382M982"/>
<feature type="non-terminal residue" evidence="2">
    <location>
        <position position="1"/>
    </location>
</feature>
<protein>
    <recommendedName>
        <fullName evidence="1">HEPN AbiJ-N-terminal domain-containing protein</fullName>
    </recommendedName>
</protein>
<accession>A0A382M982</accession>
<feature type="non-terminal residue" evidence="2">
    <location>
        <position position="123"/>
    </location>
</feature>
<dbReference type="EMBL" id="UINC01092124">
    <property type="protein sequence ID" value="SVC45439.1"/>
    <property type="molecule type" value="Genomic_DNA"/>
</dbReference>
<dbReference type="Pfam" id="PF18863">
    <property type="entry name" value="AbiJ_NTD4"/>
    <property type="match status" value="1"/>
</dbReference>
<dbReference type="InterPro" id="IPR049503">
    <property type="entry name" value="AbiJ_NTD4"/>
</dbReference>
<proteinExistence type="predicted"/>
<evidence type="ECO:0000259" key="1">
    <source>
        <dbReference type="Pfam" id="PF18863"/>
    </source>
</evidence>
<feature type="domain" description="HEPN AbiJ-N-terminal" evidence="1">
    <location>
        <begin position="1"/>
        <end position="123"/>
    </location>
</feature>
<sequence length="123" mass="14220">MDKELRNGLWSVLVENVLRNFRESSDGVFGRQLPHVLGSNLDLLFRAYWFSHLKIPTDTIPPTFDEAVGVLRNHFFGCKWNEVYDFVDFTMRQLTARPPEGLTGNMIADLNSVLERENSGYRI</sequence>
<organism evidence="2">
    <name type="scientific">marine metagenome</name>
    <dbReference type="NCBI Taxonomy" id="408172"/>
    <lineage>
        <taxon>unclassified sequences</taxon>
        <taxon>metagenomes</taxon>
        <taxon>ecological metagenomes</taxon>
    </lineage>
</organism>